<dbReference type="EMBL" id="LT670844">
    <property type="protein sequence ID" value="SHK85965.1"/>
    <property type="molecule type" value="Genomic_DNA"/>
</dbReference>
<evidence type="ECO:0000256" key="1">
    <source>
        <dbReference type="SAM" id="Coils"/>
    </source>
</evidence>
<gene>
    <name evidence="3" type="ORF">SAMN05444159_4380</name>
</gene>
<evidence type="ECO:0000313" key="3">
    <source>
        <dbReference type="EMBL" id="SHK85965.1"/>
    </source>
</evidence>
<feature type="coiled-coil region" evidence="1">
    <location>
        <begin position="64"/>
        <end position="151"/>
    </location>
</feature>
<keyword evidence="1" id="KW-0175">Coiled coil</keyword>
<name>A0A1M6VXB1_9BRAD</name>
<evidence type="ECO:0000313" key="4">
    <source>
        <dbReference type="Proteomes" id="UP000189935"/>
    </source>
</evidence>
<protein>
    <recommendedName>
        <fullName evidence="5">Chromosome partition protein Smc</fullName>
    </recommendedName>
</protein>
<dbReference type="AlphaFoldDB" id="A0A1M6VXB1"/>
<evidence type="ECO:0008006" key="5">
    <source>
        <dbReference type="Google" id="ProtNLM"/>
    </source>
</evidence>
<feature type="coiled-coil region" evidence="1">
    <location>
        <begin position="192"/>
        <end position="229"/>
    </location>
</feature>
<proteinExistence type="predicted"/>
<dbReference type="RefSeq" id="WP_079541315.1">
    <property type="nucleotide sequence ID" value="NZ_LT670844.1"/>
</dbReference>
<dbReference type="OrthoDB" id="8240448at2"/>
<accession>A0A1M6VXB1</accession>
<dbReference type="Proteomes" id="UP000189935">
    <property type="component" value="Chromosome I"/>
</dbReference>
<evidence type="ECO:0000256" key="2">
    <source>
        <dbReference type="SAM" id="MobiDB-lite"/>
    </source>
</evidence>
<feature type="region of interest" description="Disordered" evidence="2">
    <location>
        <begin position="234"/>
        <end position="264"/>
    </location>
</feature>
<reference evidence="3 4" key="1">
    <citation type="submission" date="2016-11" db="EMBL/GenBank/DDBJ databases">
        <authorList>
            <person name="Jaros S."/>
            <person name="Januszkiewicz K."/>
            <person name="Wedrychowicz H."/>
        </authorList>
    </citation>
    <scope>NUCLEOTIDE SEQUENCE [LARGE SCALE GENOMIC DNA]</scope>
    <source>
        <strain evidence="3 4">GAS499</strain>
    </source>
</reference>
<organism evidence="3 4">
    <name type="scientific">Bradyrhizobium lablabi</name>
    <dbReference type="NCBI Taxonomy" id="722472"/>
    <lineage>
        <taxon>Bacteria</taxon>
        <taxon>Pseudomonadati</taxon>
        <taxon>Pseudomonadota</taxon>
        <taxon>Alphaproteobacteria</taxon>
        <taxon>Hyphomicrobiales</taxon>
        <taxon>Nitrobacteraceae</taxon>
        <taxon>Bradyrhizobium</taxon>
    </lineage>
</organism>
<sequence>MTDPSMTPESPDVADTIGFLRRFAGMMSTGNNATYLHRAAELLETLTARVIAAADEEEVSRYKYETATHQVELLEAECEALKHDIEGHLNVTSTVLTERDAAREALEARETELAELRAASDRERETLKATLDARDEELDRLRAALAREQEDSAAKLKTRDAEMAELRTSSERERSELQVQLKVQGDELSALRIVFERERDALKEKVTSLEAKRAELRAAFDRISDLRHQAIEPQGDAAVSGPKEIDAHADPVAPQPGGRDPAVGETDAVVPKSTLRQARAQFEYLARQFVPLGDIASQVMCELGAYNMDLALVAGQKSAHLPVGDVARSILAPAGSAGRM</sequence>